<feature type="domain" description="DDE Tnp4" evidence="4">
    <location>
        <begin position="125"/>
        <end position="271"/>
    </location>
</feature>
<dbReference type="InterPro" id="IPR027806">
    <property type="entry name" value="HARBI1_dom"/>
</dbReference>
<proteinExistence type="predicted"/>
<dbReference type="PANTHER" id="PTHR34500:SF1">
    <property type="entry name" value="DDE TNP4 DOMAIN-CONTAINING PROTEIN"/>
    <property type="match status" value="1"/>
</dbReference>
<evidence type="ECO:0000256" key="3">
    <source>
        <dbReference type="SAM" id="MobiDB-lite"/>
    </source>
</evidence>
<name>A0AAN7UE81_9MYCE</name>
<reference evidence="5 6" key="1">
    <citation type="submission" date="2023-11" db="EMBL/GenBank/DDBJ databases">
        <title>Dfirmibasis_genome.</title>
        <authorList>
            <person name="Edelbroek B."/>
            <person name="Kjellin J."/>
            <person name="Jerlstrom-Hultqvist J."/>
            <person name="Soderbom F."/>
        </authorList>
    </citation>
    <scope>NUCLEOTIDE SEQUENCE [LARGE SCALE GENOMIC DNA]</scope>
    <source>
        <strain evidence="5 6">TNS-C-14</strain>
    </source>
</reference>
<organism evidence="5 6">
    <name type="scientific">Dictyostelium firmibasis</name>
    <dbReference type="NCBI Taxonomy" id="79012"/>
    <lineage>
        <taxon>Eukaryota</taxon>
        <taxon>Amoebozoa</taxon>
        <taxon>Evosea</taxon>
        <taxon>Eumycetozoa</taxon>
        <taxon>Dictyostelia</taxon>
        <taxon>Dictyosteliales</taxon>
        <taxon>Dictyosteliaceae</taxon>
        <taxon>Dictyostelium</taxon>
    </lineage>
</organism>
<keyword evidence="6" id="KW-1185">Reference proteome</keyword>
<evidence type="ECO:0000256" key="2">
    <source>
        <dbReference type="ARBA" id="ARBA00022723"/>
    </source>
</evidence>
<evidence type="ECO:0000256" key="1">
    <source>
        <dbReference type="ARBA" id="ARBA00001968"/>
    </source>
</evidence>
<comment type="cofactor">
    <cofactor evidence="1">
        <name>a divalent metal cation</name>
        <dbReference type="ChEBI" id="CHEBI:60240"/>
    </cofactor>
</comment>
<sequence length="317" mass="36672">MTNLNKKKFFPTIDEFSDKDFINNFVFNKNVVRIVFKKLKIIDSSISEYHLLFFLDYCILNTTFLERSSKFNICSRTYSNCVWKIANISKSLRNKTNLDERFKFKVEDLANDSSGHFLTLVVDSIYIPFATSDQSFYNSNYKKGSGRGVKFQITCDSMGEVFSIHGPYKAPASDIAIFRETMTNFPFSEGERFIGDKGYSGESSKILTPHKENQTGLTSKQKLENKFIKRNHSVVENVFSLLRRFGFMDMAWATHLPKLKDSVFLIIYLYNTSIKLNKKLTDNTSIKDEKNKDDENDENNENNDIEQFKTDCTGSFS</sequence>
<dbReference type="PANTHER" id="PTHR34500">
    <property type="entry name" value="EXPRESSED PROTEIN"/>
    <property type="match status" value="1"/>
</dbReference>
<evidence type="ECO:0000313" key="5">
    <source>
        <dbReference type="EMBL" id="KAK5579708.1"/>
    </source>
</evidence>
<comment type="caution">
    <text evidence="5">The sequence shown here is derived from an EMBL/GenBank/DDBJ whole genome shotgun (WGS) entry which is preliminary data.</text>
</comment>
<dbReference type="Proteomes" id="UP001344447">
    <property type="component" value="Unassembled WGS sequence"/>
</dbReference>
<gene>
    <name evidence="5" type="ORF">RB653_009394</name>
</gene>
<evidence type="ECO:0000259" key="4">
    <source>
        <dbReference type="Pfam" id="PF13359"/>
    </source>
</evidence>
<dbReference type="GO" id="GO:0046872">
    <property type="term" value="F:metal ion binding"/>
    <property type="evidence" value="ECO:0007669"/>
    <property type="project" value="UniProtKB-KW"/>
</dbReference>
<evidence type="ECO:0000313" key="6">
    <source>
        <dbReference type="Proteomes" id="UP001344447"/>
    </source>
</evidence>
<keyword evidence="2" id="KW-0479">Metal-binding</keyword>
<feature type="compositionally biased region" description="Acidic residues" evidence="3">
    <location>
        <begin position="294"/>
        <end position="304"/>
    </location>
</feature>
<dbReference type="AlphaFoldDB" id="A0AAN7UE81"/>
<accession>A0AAN7UE81</accession>
<dbReference type="Pfam" id="PF13359">
    <property type="entry name" value="DDE_Tnp_4"/>
    <property type="match status" value="1"/>
</dbReference>
<protein>
    <recommendedName>
        <fullName evidence="4">DDE Tnp4 domain-containing protein</fullName>
    </recommendedName>
</protein>
<dbReference type="EMBL" id="JAVFKY010000003">
    <property type="protein sequence ID" value="KAK5579708.1"/>
    <property type="molecule type" value="Genomic_DNA"/>
</dbReference>
<feature type="region of interest" description="Disordered" evidence="3">
    <location>
        <begin position="286"/>
        <end position="317"/>
    </location>
</feature>